<feature type="signal peptide" evidence="1">
    <location>
        <begin position="1"/>
        <end position="18"/>
    </location>
</feature>
<evidence type="ECO:0000313" key="2">
    <source>
        <dbReference type="EMBL" id="JAC27293.1"/>
    </source>
</evidence>
<dbReference type="InterPro" id="IPR012674">
    <property type="entry name" value="Calycin"/>
</dbReference>
<dbReference type="Gene3D" id="2.40.128.20">
    <property type="match status" value="1"/>
</dbReference>
<sequence length="239" mass="26732">MVGFGVIIFCVLIITGGATERDSTALDTTNPRCAEANERESTAADTTNLRCADGFSRLQKGAKFRLALTTMRHLEVDTYRCVTAEIIEHIDETHTVMLTVEYQLVVQDEWHGFSQTFEFKQYNNGYNNMTSIGEGGAPSATYLFLNADPSCIILQAERFKRQDVDTHIPEEPDAREDETTETHENCMLWMTADESETSDSCRSKFATLCPQTIVRQAFSSTLCQTRKIGRAPQGETTAT</sequence>
<dbReference type="SUPFAM" id="SSF50814">
    <property type="entry name" value="Lipocalins"/>
    <property type="match status" value="1"/>
</dbReference>
<keyword evidence="1" id="KW-0732">Signal</keyword>
<protein>
    <submittedName>
        <fullName evidence="2">Putative lipocalin-6 1</fullName>
    </submittedName>
</protein>
<proteinExistence type="evidence at transcript level"/>
<dbReference type="EMBL" id="GBBL01000027">
    <property type="protein sequence ID" value="JAC27293.1"/>
    <property type="molecule type" value="mRNA"/>
</dbReference>
<organism evidence="2">
    <name type="scientific">Amblyomma parvum</name>
    <name type="common">South American tick</name>
    <dbReference type="NCBI Taxonomy" id="251391"/>
    <lineage>
        <taxon>Eukaryota</taxon>
        <taxon>Metazoa</taxon>
        <taxon>Ecdysozoa</taxon>
        <taxon>Arthropoda</taxon>
        <taxon>Chelicerata</taxon>
        <taxon>Arachnida</taxon>
        <taxon>Acari</taxon>
        <taxon>Parasitiformes</taxon>
        <taxon>Ixodida</taxon>
        <taxon>Ixodoidea</taxon>
        <taxon>Ixodidae</taxon>
        <taxon>Amblyomminae</taxon>
        <taxon>Amblyomma</taxon>
    </lineage>
</organism>
<dbReference type="InterPro" id="IPR002970">
    <property type="entry name" value="Tick_his-bd"/>
</dbReference>
<dbReference type="GO" id="GO:0043176">
    <property type="term" value="F:amine binding"/>
    <property type="evidence" value="ECO:0007669"/>
    <property type="project" value="InterPro"/>
</dbReference>
<dbReference type="GO" id="GO:0030682">
    <property type="term" value="P:symbiont-mediated perturbation of host defenses"/>
    <property type="evidence" value="ECO:0007669"/>
    <property type="project" value="InterPro"/>
</dbReference>
<feature type="chain" id="PRO_5001521565" evidence="1">
    <location>
        <begin position="19"/>
        <end position="239"/>
    </location>
</feature>
<dbReference type="Pfam" id="PF02098">
    <property type="entry name" value="His_binding"/>
    <property type="match status" value="1"/>
</dbReference>
<dbReference type="AlphaFoldDB" id="A0A023G2M5"/>
<accession>A0A023G2M5</accession>
<evidence type="ECO:0000256" key="1">
    <source>
        <dbReference type="SAM" id="SignalP"/>
    </source>
</evidence>
<name>A0A023G2M5_AMBPA</name>
<reference evidence="2" key="1">
    <citation type="submission" date="2014-03" db="EMBL/GenBank/DDBJ databases">
        <title>The sialotranscriptome of Amblyomma triste, Amblyomma parvum and Amblyomma cajennense ticks, uncovered by 454-based RNA-seq.</title>
        <authorList>
            <person name="Garcia G.R."/>
            <person name="Gardinassi L.G."/>
            <person name="Ribeiro J.M."/>
            <person name="Anatrielo E."/>
            <person name="Ferreira B.R."/>
            <person name="Moreira H.N."/>
            <person name="Mafra C."/>
            <person name="Olegario M.M."/>
            <person name="Szabo P.J."/>
            <person name="Miranda-Santos I.K."/>
            <person name="Maruyama S.R."/>
        </authorList>
    </citation>
    <scope>NUCLEOTIDE SEQUENCE</scope>
    <source>
        <strain evidence="2">Araguapaz</strain>
        <tissue evidence="2">Salivary glands</tissue>
    </source>
</reference>